<feature type="domain" description="ABC transporter" evidence="5">
    <location>
        <begin position="6"/>
        <end position="256"/>
    </location>
</feature>
<dbReference type="CDD" id="cd03257">
    <property type="entry name" value="ABC_NikE_OppD_transporters"/>
    <property type="match status" value="1"/>
</dbReference>
<protein>
    <submittedName>
        <fullName evidence="6">Oligopeptide/dipeptide ABC transporter, ATP-binding protein-like</fullName>
    </submittedName>
</protein>
<evidence type="ECO:0000256" key="4">
    <source>
        <dbReference type="ARBA" id="ARBA00022840"/>
    </source>
</evidence>
<keyword evidence="4" id="KW-0067">ATP-binding</keyword>
<dbReference type="AlphaFoldDB" id="Q1JW75"/>
<evidence type="ECO:0000256" key="2">
    <source>
        <dbReference type="ARBA" id="ARBA00022448"/>
    </source>
</evidence>
<reference evidence="6" key="1">
    <citation type="submission" date="2006-05" db="EMBL/GenBank/DDBJ databases">
        <title>Annotation of the draft genome assembly of Desulfuromonas acetoxidans DSM 684.</title>
        <authorList>
            <consortium name="US DOE Joint Genome Institute (JGI-ORNL)"/>
            <person name="Larimer F."/>
            <person name="Land M."/>
            <person name="Hauser L."/>
        </authorList>
    </citation>
    <scope>NUCLEOTIDE SEQUENCE [LARGE SCALE GENOMIC DNA]</scope>
    <source>
        <strain evidence="6">DSM 684</strain>
    </source>
</reference>
<sequence length="330" mass="36887">MPTPLLELRHIHKSFTVSGPQHLGKRVQLPAVCDVSLQLERGKTLGLVGESGCGKSTISKLIMGLLTPDKGTVHYQGTCLSQLSPRQWRPYRRQIQMIFQDPYASLNPRMTVEQILSEPFIIHTRLNATERRKKVATLLDTVGLSSSFARRYPHEFSGGQRQRIGIARALALQPEIIIADEPVSALDLSIQAQIINLLDELQQEFALTYLFISHDLSVVEHLCDDIAVMYLGRLVESSEVDRFYQQPLHPYSEALLQALPVANPRRQRRSLPSGEIPSPLNPPTGCSFHPRCPYAIDICRQQSPPLQAHHEAGLAACHRCDELTLDGLTS</sequence>
<dbReference type="PROSITE" id="PS00211">
    <property type="entry name" value="ABC_TRANSPORTER_1"/>
    <property type="match status" value="1"/>
</dbReference>
<organism evidence="6 7">
    <name type="scientific">Desulfuromonas acetoxidans (strain DSM 684 / 11070)</name>
    <dbReference type="NCBI Taxonomy" id="281689"/>
    <lineage>
        <taxon>Bacteria</taxon>
        <taxon>Pseudomonadati</taxon>
        <taxon>Thermodesulfobacteriota</taxon>
        <taxon>Desulfuromonadia</taxon>
        <taxon>Desulfuromonadales</taxon>
        <taxon>Desulfuromonadaceae</taxon>
        <taxon>Desulfuromonas</taxon>
    </lineage>
</organism>
<dbReference type="InterPro" id="IPR050319">
    <property type="entry name" value="ABC_transp_ATP-bind"/>
</dbReference>
<dbReference type="PROSITE" id="PS50893">
    <property type="entry name" value="ABC_TRANSPORTER_2"/>
    <property type="match status" value="1"/>
</dbReference>
<dbReference type="Gene3D" id="3.40.50.300">
    <property type="entry name" value="P-loop containing nucleotide triphosphate hydrolases"/>
    <property type="match status" value="1"/>
</dbReference>
<dbReference type="GO" id="GO:0005524">
    <property type="term" value="F:ATP binding"/>
    <property type="evidence" value="ECO:0007669"/>
    <property type="project" value="UniProtKB-KW"/>
</dbReference>
<keyword evidence="3" id="KW-0547">Nucleotide-binding</keyword>
<dbReference type="FunFam" id="3.40.50.300:FF:000016">
    <property type="entry name" value="Oligopeptide ABC transporter ATP-binding component"/>
    <property type="match status" value="1"/>
</dbReference>
<dbReference type="InterPro" id="IPR003439">
    <property type="entry name" value="ABC_transporter-like_ATP-bd"/>
</dbReference>
<dbReference type="PANTHER" id="PTHR43776">
    <property type="entry name" value="TRANSPORT ATP-BINDING PROTEIN"/>
    <property type="match status" value="1"/>
</dbReference>
<dbReference type="RefSeq" id="WP_006002636.1">
    <property type="nucleotide sequence ID" value="NZ_AAEW02000024.1"/>
</dbReference>
<evidence type="ECO:0000256" key="3">
    <source>
        <dbReference type="ARBA" id="ARBA00022741"/>
    </source>
</evidence>
<dbReference type="Proteomes" id="UP000005695">
    <property type="component" value="Unassembled WGS sequence"/>
</dbReference>
<dbReference type="EMBL" id="AAEW02000024">
    <property type="protein sequence ID" value="EAT14493.1"/>
    <property type="molecule type" value="Genomic_DNA"/>
</dbReference>
<dbReference type="Pfam" id="PF08352">
    <property type="entry name" value="oligo_HPY"/>
    <property type="match status" value="1"/>
</dbReference>
<dbReference type="GO" id="GO:0015833">
    <property type="term" value="P:peptide transport"/>
    <property type="evidence" value="ECO:0007669"/>
    <property type="project" value="InterPro"/>
</dbReference>
<reference evidence="6" key="2">
    <citation type="submission" date="2006-05" db="EMBL/GenBank/DDBJ databases">
        <title>Sequencing of the draft genome and assembly of Desulfuromonas acetoxidans DSM 684.</title>
        <authorList>
            <consortium name="US DOE Joint Genome Institute (JGI-PGF)"/>
            <person name="Copeland A."/>
            <person name="Lucas S."/>
            <person name="Lapidus A."/>
            <person name="Barry K."/>
            <person name="Detter J.C."/>
            <person name="Glavina del Rio T."/>
            <person name="Hammon N."/>
            <person name="Israni S."/>
            <person name="Dalin E."/>
            <person name="Tice H."/>
            <person name="Bruce D."/>
            <person name="Pitluck S."/>
            <person name="Richardson P."/>
        </authorList>
    </citation>
    <scope>NUCLEOTIDE SEQUENCE [LARGE SCALE GENOMIC DNA]</scope>
    <source>
        <strain evidence="6">DSM 684</strain>
    </source>
</reference>
<keyword evidence="7" id="KW-1185">Reference proteome</keyword>
<dbReference type="NCBIfam" id="TIGR01727">
    <property type="entry name" value="oligo_HPY"/>
    <property type="match status" value="1"/>
</dbReference>
<comment type="caution">
    <text evidence="6">The sequence shown here is derived from an EMBL/GenBank/DDBJ whole genome shotgun (WGS) entry which is preliminary data.</text>
</comment>
<dbReference type="GO" id="GO:0016887">
    <property type="term" value="F:ATP hydrolysis activity"/>
    <property type="evidence" value="ECO:0007669"/>
    <property type="project" value="InterPro"/>
</dbReference>
<evidence type="ECO:0000313" key="6">
    <source>
        <dbReference type="EMBL" id="EAT14493.1"/>
    </source>
</evidence>
<dbReference type="PANTHER" id="PTHR43776:SF7">
    <property type="entry name" value="D,D-DIPEPTIDE TRANSPORT ATP-BINDING PROTEIN DDPF-RELATED"/>
    <property type="match status" value="1"/>
</dbReference>
<dbReference type="InterPro" id="IPR013563">
    <property type="entry name" value="Oligopep_ABC_C"/>
</dbReference>
<dbReference type="InterPro" id="IPR027417">
    <property type="entry name" value="P-loop_NTPase"/>
</dbReference>
<evidence type="ECO:0000256" key="1">
    <source>
        <dbReference type="ARBA" id="ARBA00005417"/>
    </source>
</evidence>
<gene>
    <name evidence="6" type="ORF">Dace_0283</name>
</gene>
<name>Q1JW75_DESA6</name>
<evidence type="ECO:0000259" key="5">
    <source>
        <dbReference type="PROSITE" id="PS50893"/>
    </source>
</evidence>
<dbReference type="OrthoDB" id="9809450at2"/>
<keyword evidence="2" id="KW-0813">Transport</keyword>
<dbReference type="GO" id="GO:0055085">
    <property type="term" value="P:transmembrane transport"/>
    <property type="evidence" value="ECO:0007669"/>
    <property type="project" value="UniProtKB-ARBA"/>
</dbReference>
<dbReference type="Pfam" id="PF00005">
    <property type="entry name" value="ABC_tran"/>
    <property type="match status" value="1"/>
</dbReference>
<dbReference type="NCBIfam" id="NF008453">
    <property type="entry name" value="PRK11308.1"/>
    <property type="match status" value="1"/>
</dbReference>
<comment type="similarity">
    <text evidence="1">Belongs to the ABC transporter superfamily.</text>
</comment>
<evidence type="ECO:0000313" key="7">
    <source>
        <dbReference type="Proteomes" id="UP000005695"/>
    </source>
</evidence>
<dbReference type="InterPro" id="IPR003593">
    <property type="entry name" value="AAA+_ATPase"/>
</dbReference>
<proteinExistence type="inferred from homology"/>
<dbReference type="InterPro" id="IPR017871">
    <property type="entry name" value="ABC_transporter-like_CS"/>
</dbReference>
<dbReference type="SMART" id="SM00382">
    <property type="entry name" value="AAA"/>
    <property type="match status" value="1"/>
</dbReference>
<dbReference type="SUPFAM" id="SSF52540">
    <property type="entry name" value="P-loop containing nucleoside triphosphate hydrolases"/>
    <property type="match status" value="1"/>
</dbReference>
<accession>Q1JW75</accession>